<accession>A0ABT6FC73</accession>
<dbReference type="RefSeq" id="WP_277861445.1">
    <property type="nucleotide sequence ID" value="NZ_JARRAG010000002.1"/>
</dbReference>
<evidence type="ECO:0000313" key="2">
    <source>
        <dbReference type="EMBL" id="MDG3005096.1"/>
    </source>
</evidence>
<feature type="transmembrane region" description="Helical" evidence="1">
    <location>
        <begin position="42"/>
        <end position="65"/>
    </location>
</feature>
<keyword evidence="1" id="KW-0472">Membrane</keyword>
<organism evidence="2 3">
    <name type="scientific">Paludisphaera mucosa</name>
    <dbReference type="NCBI Taxonomy" id="3030827"/>
    <lineage>
        <taxon>Bacteria</taxon>
        <taxon>Pseudomonadati</taxon>
        <taxon>Planctomycetota</taxon>
        <taxon>Planctomycetia</taxon>
        <taxon>Isosphaerales</taxon>
        <taxon>Isosphaeraceae</taxon>
        <taxon>Paludisphaera</taxon>
    </lineage>
</organism>
<gene>
    <name evidence="2" type="ORF">PZE19_15010</name>
</gene>
<keyword evidence="1" id="KW-1133">Transmembrane helix</keyword>
<keyword evidence="1" id="KW-0812">Transmembrane</keyword>
<evidence type="ECO:0000313" key="3">
    <source>
        <dbReference type="Proteomes" id="UP001216907"/>
    </source>
</evidence>
<keyword evidence="3" id="KW-1185">Reference proteome</keyword>
<sequence>MMWGFLRIFGLVGLPCLAIAACWIWGPIASEKRARPSVGRRAAATVTALVFCWILPFGSVVLPALAWRIWRRPVEAPKSLADRMAWTWFALGIGLMLSMYGLAATQEGDGDWRPRATIRLHTRIFLALASISLAGPLAAYLWKRREGRKRIDDPLEAPVGSPGEST</sequence>
<proteinExistence type="predicted"/>
<feature type="transmembrane region" description="Helical" evidence="1">
    <location>
        <begin position="124"/>
        <end position="142"/>
    </location>
</feature>
<dbReference type="EMBL" id="JARRAG010000002">
    <property type="protein sequence ID" value="MDG3005096.1"/>
    <property type="molecule type" value="Genomic_DNA"/>
</dbReference>
<feature type="transmembrane region" description="Helical" evidence="1">
    <location>
        <begin position="85"/>
        <end position="104"/>
    </location>
</feature>
<reference evidence="2 3" key="1">
    <citation type="submission" date="2023-03" db="EMBL/GenBank/DDBJ databases">
        <title>Paludisphaera mucosa sp. nov. a novel planctomycete from northern fen.</title>
        <authorList>
            <person name="Ivanova A."/>
        </authorList>
    </citation>
    <scope>NUCLEOTIDE SEQUENCE [LARGE SCALE GENOMIC DNA]</scope>
    <source>
        <strain evidence="2 3">Pla2</strain>
    </source>
</reference>
<dbReference type="PROSITE" id="PS51257">
    <property type="entry name" value="PROKAR_LIPOPROTEIN"/>
    <property type="match status" value="1"/>
</dbReference>
<comment type="caution">
    <text evidence="2">The sequence shown here is derived from an EMBL/GenBank/DDBJ whole genome shotgun (WGS) entry which is preliminary data.</text>
</comment>
<dbReference type="Proteomes" id="UP001216907">
    <property type="component" value="Unassembled WGS sequence"/>
</dbReference>
<evidence type="ECO:0000256" key="1">
    <source>
        <dbReference type="SAM" id="Phobius"/>
    </source>
</evidence>
<name>A0ABT6FC73_9BACT</name>
<protein>
    <submittedName>
        <fullName evidence="2">Uncharacterized protein</fullName>
    </submittedName>
</protein>